<dbReference type="PANTHER" id="PTHR20893:SF2">
    <property type="entry name" value="LD08641P"/>
    <property type="match status" value="1"/>
</dbReference>
<keyword evidence="4" id="KW-0812">Transmembrane</keyword>
<evidence type="ECO:0000256" key="2">
    <source>
        <dbReference type="ARBA" id="ARBA00022771"/>
    </source>
</evidence>
<feature type="domain" description="CN hydrolase" evidence="5">
    <location>
        <begin position="332"/>
        <end position="677"/>
    </location>
</feature>
<feature type="transmembrane region" description="Helical" evidence="4">
    <location>
        <begin position="124"/>
        <end position="142"/>
    </location>
</feature>
<name>T1GBV5_MEGSC</name>
<reference evidence="7" key="2">
    <citation type="submission" date="2015-06" db="UniProtKB">
        <authorList>
            <consortium name="EnsemblMetazoa"/>
        </authorList>
    </citation>
    <scope>IDENTIFICATION</scope>
</reference>
<dbReference type="EMBL" id="CAQQ02153271">
    <property type="status" value="NOT_ANNOTATED_CDS"/>
    <property type="molecule type" value="Genomic_DNA"/>
</dbReference>
<dbReference type="Pfam" id="PF19018">
    <property type="entry name" value="Vanin_C"/>
    <property type="match status" value="1"/>
</dbReference>
<dbReference type="SUPFAM" id="SSF57850">
    <property type="entry name" value="RING/U-box"/>
    <property type="match status" value="1"/>
</dbReference>
<dbReference type="GO" id="GO:0008270">
    <property type="term" value="F:zinc ion binding"/>
    <property type="evidence" value="ECO:0007669"/>
    <property type="project" value="UniProtKB-KW"/>
</dbReference>
<evidence type="ECO:0008006" key="9">
    <source>
        <dbReference type="Google" id="ProtNLM"/>
    </source>
</evidence>
<dbReference type="EMBL" id="CAQQ02153272">
    <property type="status" value="NOT_ANNOTATED_CDS"/>
    <property type="molecule type" value="Genomic_DNA"/>
</dbReference>
<keyword evidence="4" id="KW-1133">Transmembrane helix</keyword>
<dbReference type="InterPro" id="IPR036526">
    <property type="entry name" value="C-N_Hydrolase_sf"/>
</dbReference>
<proteinExistence type="predicted"/>
<feature type="transmembrane region" description="Helical" evidence="4">
    <location>
        <begin position="292"/>
        <end position="310"/>
    </location>
</feature>
<dbReference type="STRING" id="36166.T1GBV5"/>
<dbReference type="InterPro" id="IPR013083">
    <property type="entry name" value="Znf_RING/FYVE/PHD"/>
</dbReference>
<dbReference type="SMART" id="SM00744">
    <property type="entry name" value="RINGv"/>
    <property type="match status" value="1"/>
</dbReference>
<evidence type="ECO:0000259" key="5">
    <source>
        <dbReference type="PROSITE" id="PS50263"/>
    </source>
</evidence>
<feature type="domain" description="RING-CH-type" evidence="6">
    <location>
        <begin position="185"/>
        <end position="249"/>
    </location>
</feature>
<evidence type="ECO:0000313" key="7">
    <source>
        <dbReference type="EnsemblMetazoa" id="MESCA000744-PA"/>
    </source>
</evidence>
<accession>T1GBV5</accession>
<dbReference type="InterPro" id="IPR043957">
    <property type="entry name" value="Vanin_C"/>
</dbReference>
<dbReference type="PANTHER" id="PTHR20893">
    <property type="entry name" value="LD08641P"/>
    <property type="match status" value="1"/>
</dbReference>
<feature type="transmembrane region" description="Helical" evidence="4">
    <location>
        <begin position="268"/>
        <end position="286"/>
    </location>
</feature>
<dbReference type="SUPFAM" id="SSF56317">
    <property type="entry name" value="Carbon-nitrogen hydrolase"/>
    <property type="match status" value="1"/>
</dbReference>
<evidence type="ECO:0000313" key="8">
    <source>
        <dbReference type="Proteomes" id="UP000015102"/>
    </source>
</evidence>
<dbReference type="EnsemblMetazoa" id="MESCA000744-RA">
    <property type="protein sequence ID" value="MESCA000744-PA"/>
    <property type="gene ID" value="MESCA000744"/>
</dbReference>
<dbReference type="InterPro" id="IPR011016">
    <property type="entry name" value="Znf_RING-CH"/>
</dbReference>
<sequence>MGFLAFNIFLYSLFGAEVFSSVIEPKTNAYSHIFSGCYAALLLFVVIFFLIYGIEVFFKMRGAFIPDQQNGIVEPNASQIHQSRFGLLFQAIMMIIVVGFLISETFGDFWKSKVPINSRNLHDVIFRVVEIAVALWFPCCLWNSMAPEKLWLLNPTKLITKNIGENDDLTAPNHNKAEMAQEEGQSFLSTKDCWICYDSDNGDLIQPCNCTGDVSSVHHECLRKWLMESYSNSKDVLACKVCKCPYNITRKKRLEWNKGFNIQHWSKTIILFTIMSTAGGCTWMVIHLFHDPIVRVLTVGIAVLIGYVCIKCLGENTVVAYEKAKGSNDSYYTAAVVEFAPKLNLTVEESTRDNSRLYQEIILSDEVKAADIIVFPEGSLNGVYDEPRSFVPHPKDQDNNPCDNPQNYEFFLEEISCTARKAKKYVVINFTEKEICTKETQLDKGDPRPCSLNGETIYNTNVVFDRNGTNVSPLPQILESLLVHLFASICFGIFQTSLFHTVQTQFSWAFGNDVVLLAAGLSNPNNGTTGTGIYLGRKGMIEGYMADLPNTKILISKVPKNKEDDSPITLRKQESIESLPNYFNANSDDFGNYETSEIDGNINSLQTFNLCQNGHCCSFSVKKSLKNQTDSENSYKYRVGAYNNQRDIDGNGKIFLKSCGLFSCLTSDVRSCGKFYKPEDSVPSDTFEFIEIKSTFTEENGVYFAPNSIYRNMIPMNVDQFLFTVKGSDYKEVTFTTHNQTDLLTFGIVVNYY</sequence>
<evidence type="ECO:0000256" key="1">
    <source>
        <dbReference type="ARBA" id="ARBA00022723"/>
    </source>
</evidence>
<evidence type="ECO:0000256" key="4">
    <source>
        <dbReference type="SAM" id="Phobius"/>
    </source>
</evidence>
<dbReference type="Gene3D" id="3.30.40.10">
    <property type="entry name" value="Zinc/RING finger domain, C3HC4 (zinc finger)"/>
    <property type="match status" value="1"/>
</dbReference>
<feature type="transmembrane region" description="Helical" evidence="4">
    <location>
        <begin position="85"/>
        <end position="104"/>
    </location>
</feature>
<evidence type="ECO:0000256" key="3">
    <source>
        <dbReference type="ARBA" id="ARBA00022833"/>
    </source>
</evidence>
<dbReference type="PROSITE" id="PS51292">
    <property type="entry name" value="ZF_RING_CH"/>
    <property type="match status" value="1"/>
</dbReference>
<keyword evidence="1" id="KW-0479">Metal-binding</keyword>
<evidence type="ECO:0000259" key="6">
    <source>
        <dbReference type="PROSITE" id="PS51292"/>
    </source>
</evidence>
<dbReference type="PROSITE" id="PS50263">
    <property type="entry name" value="CN_HYDROLASE"/>
    <property type="match status" value="1"/>
</dbReference>
<dbReference type="CDD" id="cd16495">
    <property type="entry name" value="RING_CH-C4HC3_MARCH"/>
    <property type="match status" value="1"/>
</dbReference>
<keyword evidence="4" id="KW-0472">Membrane</keyword>
<dbReference type="Pfam" id="PF12906">
    <property type="entry name" value="RINGv"/>
    <property type="match status" value="1"/>
</dbReference>
<dbReference type="Proteomes" id="UP000015102">
    <property type="component" value="Unassembled WGS sequence"/>
</dbReference>
<feature type="transmembrane region" description="Helical" evidence="4">
    <location>
        <begin position="30"/>
        <end position="52"/>
    </location>
</feature>
<organism evidence="7 8">
    <name type="scientific">Megaselia scalaris</name>
    <name type="common">Humpbacked fly</name>
    <name type="synonym">Phora scalaris</name>
    <dbReference type="NCBI Taxonomy" id="36166"/>
    <lineage>
        <taxon>Eukaryota</taxon>
        <taxon>Metazoa</taxon>
        <taxon>Ecdysozoa</taxon>
        <taxon>Arthropoda</taxon>
        <taxon>Hexapoda</taxon>
        <taxon>Insecta</taxon>
        <taxon>Pterygota</taxon>
        <taxon>Neoptera</taxon>
        <taxon>Endopterygota</taxon>
        <taxon>Diptera</taxon>
        <taxon>Brachycera</taxon>
        <taxon>Muscomorpha</taxon>
        <taxon>Platypezoidea</taxon>
        <taxon>Phoridae</taxon>
        <taxon>Megaseliini</taxon>
        <taxon>Megaselia</taxon>
    </lineage>
</organism>
<dbReference type="AlphaFoldDB" id="T1GBV5"/>
<reference evidence="8" key="1">
    <citation type="submission" date="2013-02" db="EMBL/GenBank/DDBJ databases">
        <authorList>
            <person name="Hughes D."/>
        </authorList>
    </citation>
    <scope>NUCLEOTIDE SEQUENCE</scope>
    <source>
        <strain>Durham</strain>
        <strain evidence="8">NC isolate 2 -- Noor lab</strain>
    </source>
</reference>
<dbReference type="Gene3D" id="3.60.110.10">
    <property type="entry name" value="Carbon-nitrogen hydrolase"/>
    <property type="match status" value="2"/>
</dbReference>
<dbReference type="HOGENOM" id="CLU_369751_0_0_1"/>
<keyword evidence="8" id="KW-1185">Reference proteome</keyword>
<keyword evidence="2" id="KW-0863">Zinc-finger</keyword>
<dbReference type="InterPro" id="IPR003010">
    <property type="entry name" value="C-N_Hydrolase"/>
</dbReference>
<keyword evidence="3" id="KW-0862">Zinc</keyword>
<protein>
    <recommendedName>
        <fullName evidence="9">RING-CH-type domain-containing protein</fullName>
    </recommendedName>
</protein>